<dbReference type="SUPFAM" id="SSF46894">
    <property type="entry name" value="C-terminal effector domain of the bipartite response regulators"/>
    <property type="match status" value="1"/>
</dbReference>
<organism evidence="4 5">
    <name type="scientific">Actinokineospora bangkokensis</name>
    <dbReference type="NCBI Taxonomy" id="1193682"/>
    <lineage>
        <taxon>Bacteria</taxon>
        <taxon>Bacillati</taxon>
        <taxon>Actinomycetota</taxon>
        <taxon>Actinomycetes</taxon>
        <taxon>Pseudonocardiales</taxon>
        <taxon>Pseudonocardiaceae</taxon>
        <taxon>Actinokineospora</taxon>
    </lineage>
</organism>
<gene>
    <name evidence="4" type="ORF">BJP25_26855</name>
</gene>
<evidence type="ECO:0000313" key="4">
    <source>
        <dbReference type="EMBL" id="OLR91288.1"/>
    </source>
</evidence>
<name>A0A1Q9LGW5_9PSEU</name>
<evidence type="ECO:0000256" key="1">
    <source>
        <dbReference type="ARBA" id="ARBA00022741"/>
    </source>
</evidence>
<evidence type="ECO:0000313" key="5">
    <source>
        <dbReference type="Proteomes" id="UP000186040"/>
    </source>
</evidence>
<dbReference type="GO" id="GO:0004016">
    <property type="term" value="F:adenylate cyclase activity"/>
    <property type="evidence" value="ECO:0007669"/>
    <property type="project" value="TreeGrafter"/>
</dbReference>
<dbReference type="GO" id="GO:0005524">
    <property type="term" value="F:ATP binding"/>
    <property type="evidence" value="ECO:0007669"/>
    <property type="project" value="UniProtKB-KW"/>
</dbReference>
<keyword evidence="2" id="KW-0067">ATP-binding</keyword>
<dbReference type="PRINTS" id="PR00038">
    <property type="entry name" value="HTHLUXR"/>
</dbReference>
<dbReference type="Pfam" id="PF00196">
    <property type="entry name" value="GerE"/>
    <property type="match status" value="1"/>
</dbReference>
<dbReference type="InterPro" id="IPR041664">
    <property type="entry name" value="AAA_16"/>
</dbReference>
<dbReference type="GO" id="GO:0006355">
    <property type="term" value="P:regulation of DNA-templated transcription"/>
    <property type="evidence" value="ECO:0007669"/>
    <property type="project" value="InterPro"/>
</dbReference>
<dbReference type="InterPro" id="IPR036388">
    <property type="entry name" value="WH-like_DNA-bd_sf"/>
</dbReference>
<evidence type="ECO:0000256" key="2">
    <source>
        <dbReference type="ARBA" id="ARBA00022840"/>
    </source>
</evidence>
<dbReference type="PROSITE" id="PS00622">
    <property type="entry name" value="HTH_LUXR_1"/>
    <property type="match status" value="1"/>
</dbReference>
<dbReference type="Pfam" id="PF13191">
    <property type="entry name" value="AAA_16"/>
    <property type="match status" value="1"/>
</dbReference>
<comment type="caution">
    <text evidence="4">The sequence shown here is derived from an EMBL/GenBank/DDBJ whole genome shotgun (WGS) entry which is preliminary data.</text>
</comment>
<dbReference type="EMBL" id="MKQR01000025">
    <property type="protein sequence ID" value="OLR91288.1"/>
    <property type="molecule type" value="Genomic_DNA"/>
</dbReference>
<dbReference type="SUPFAM" id="SSF52540">
    <property type="entry name" value="P-loop containing nucleoside triphosphate hydrolases"/>
    <property type="match status" value="1"/>
</dbReference>
<proteinExistence type="predicted"/>
<dbReference type="Proteomes" id="UP000186040">
    <property type="component" value="Unassembled WGS sequence"/>
</dbReference>
<dbReference type="InterPro" id="IPR000792">
    <property type="entry name" value="Tscrpt_reg_LuxR_C"/>
</dbReference>
<reference evidence="4 5" key="1">
    <citation type="submission" date="2016-10" db="EMBL/GenBank/DDBJ databases">
        <title>The Draft Genome Sequence of Actinokineospora bangkokensis 44EHWT reveals the biosynthetic pathway of antifungal compounds Thailandins with unusual extender unit butylmalonyl-CoA.</title>
        <authorList>
            <person name="Greule A."/>
            <person name="Intra B."/>
            <person name="Flemming S."/>
            <person name="Rommel M.G."/>
            <person name="Panbangred W."/>
            <person name="Bechthold A."/>
        </authorList>
    </citation>
    <scope>NUCLEOTIDE SEQUENCE [LARGE SCALE GENOMIC DNA]</scope>
    <source>
        <strain evidence="4 5">44EHW</strain>
    </source>
</reference>
<dbReference type="InterPro" id="IPR016032">
    <property type="entry name" value="Sig_transdc_resp-reg_C-effctor"/>
</dbReference>
<dbReference type="OrthoDB" id="134933at2"/>
<dbReference type="SMART" id="SM00421">
    <property type="entry name" value="HTH_LUXR"/>
    <property type="match status" value="1"/>
</dbReference>
<dbReference type="AlphaFoldDB" id="A0A1Q9LGW5"/>
<dbReference type="Gene3D" id="1.10.10.10">
    <property type="entry name" value="Winged helix-like DNA-binding domain superfamily/Winged helix DNA-binding domain"/>
    <property type="match status" value="1"/>
</dbReference>
<dbReference type="RefSeq" id="WP_075976945.1">
    <property type="nucleotide sequence ID" value="NZ_MKQR01000025.1"/>
</dbReference>
<dbReference type="GO" id="GO:0003677">
    <property type="term" value="F:DNA binding"/>
    <property type="evidence" value="ECO:0007669"/>
    <property type="project" value="InterPro"/>
</dbReference>
<sequence>MALVERHEELGTLTRLFAETARGRGQVALISGGVAAGKTELLHALAEHATERGAVLLGATGSRAERTLRFGVVRQLAQSPDVPAELAESATRLLREQATAGEQAASGSLGQAGARLLDALCGGLLELARTAPVVITVDDVQFADPASQEALLYLQRRMRFGRVLLVLTEWALPRPTQAVFRAEVTRQPNTSLLRLAPLSQDGVAQLLADRFGQETAAALAPVHHAVSGGNPLLVGALAEDHRAAVRAGARRTDVVVGPEFAAGVLACLHRWEPTMPRVARGLALLGDAATPVLLGALLELTADTAAQALDVLEMAGLLDAGRFRHPVSRTAVLGSATPAERAELHLRAARLLGREGAQAAEVAAHLTAADDADGVVEGQWAVAVLRHAGQEDLVADRLDQALRRLELAAKVTDDPQERADLLTLVLRVQWRANPSAAARHLIPLRQARRAGELSARNTLHLAKFLLWYGHTDELADALVDLAGHTPATGQTGLAVHWLEFLHPLAVPAVPAPRVAGAVTDPWTRVAAMLDRVRGGGARTEVVTAAEQVLRSCRLGEQTFGSQLSALAALVLADRNDRAAHWCDALLAEATGRGADTWLAVLGALRAEVAHRQGDLPAAADRAQQAIDLITAQGWGVAVGLPLAVRVAAATAMGAHDAAAALLRTPVPDAMFTTQFGLRYLYARAGHYLATGRSHAALTDYQRCGSLMARWDLDLPTLVPWRAGAAEAHLALGNREAARVLVAEQLTRPGCDGPRTRGTSLRVLAQATAAERRVALLTESVEALHAGGDRYELARSLLALSHAHNAAGDCEKARTVARRAAQLAKGCQAEPLSRELAPGRDPEGADAADRAHTDAAVLDLLSDAERRVAVLAALGHTNREIGGKLYITVSTVEQHLTRVYRKLNVSRRTDLPAGLPQQLLAAAAAEEG</sequence>
<dbReference type="PROSITE" id="PS50043">
    <property type="entry name" value="HTH_LUXR_2"/>
    <property type="match status" value="1"/>
</dbReference>
<dbReference type="InterPro" id="IPR027417">
    <property type="entry name" value="P-loop_NTPase"/>
</dbReference>
<accession>A0A1Q9LGW5</accession>
<protein>
    <recommendedName>
        <fullName evidence="3">HTH luxR-type domain-containing protein</fullName>
    </recommendedName>
</protein>
<evidence type="ECO:0000259" key="3">
    <source>
        <dbReference type="PROSITE" id="PS50043"/>
    </source>
</evidence>
<dbReference type="Gene3D" id="3.40.50.300">
    <property type="entry name" value="P-loop containing nucleotide triphosphate hydrolases"/>
    <property type="match status" value="1"/>
</dbReference>
<keyword evidence="5" id="KW-1185">Reference proteome</keyword>
<feature type="domain" description="HTH luxR-type" evidence="3">
    <location>
        <begin position="853"/>
        <end position="918"/>
    </location>
</feature>
<dbReference type="GO" id="GO:0005737">
    <property type="term" value="C:cytoplasm"/>
    <property type="evidence" value="ECO:0007669"/>
    <property type="project" value="TreeGrafter"/>
</dbReference>
<dbReference type="STRING" id="1193682.BJP25_26855"/>
<dbReference type="PANTHER" id="PTHR16305">
    <property type="entry name" value="TESTICULAR SOLUBLE ADENYLYL CYCLASE"/>
    <property type="match status" value="1"/>
</dbReference>
<dbReference type="CDD" id="cd06170">
    <property type="entry name" value="LuxR_C_like"/>
    <property type="match status" value="1"/>
</dbReference>
<dbReference type="PANTHER" id="PTHR16305:SF35">
    <property type="entry name" value="TRANSCRIPTIONAL ACTIVATOR DOMAIN"/>
    <property type="match status" value="1"/>
</dbReference>
<keyword evidence="1" id="KW-0547">Nucleotide-binding</keyword>